<dbReference type="RefSeq" id="XP_008208613.1">
    <property type="nucleotide sequence ID" value="XM_008210391.3"/>
</dbReference>
<sequence>MFASGILGIVRSCNNKSPTINRCRTTYRNSQEHGINIFDKSHTERLKYKYKDKRVHPYSRILRAGAPKPDNEIRQGDAPRLPPRRQEDPQAVGLRRRRRDRQIKWKISPRKTRLYSPPYASAIDIKSNGHPRYFLPDAYNGRRSITRLARAYTVSIHQSFTFMKLLHG</sequence>
<dbReference type="KEGG" id="nvi:103316502"/>
<dbReference type="GeneID" id="103316502"/>
<dbReference type="Proteomes" id="UP000002358">
    <property type="component" value="Chromosome 4"/>
</dbReference>
<feature type="region of interest" description="Disordered" evidence="1">
    <location>
        <begin position="59"/>
        <end position="101"/>
    </location>
</feature>
<keyword evidence="3" id="KW-1185">Reference proteome</keyword>
<evidence type="ECO:0000313" key="3">
    <source>
        <dbReference type="Proteomes" id="UP000002358"/>
    </source>
</evidence>
<dbReference type="EnsemblMetazoa" id="XM_008210391">
    <property type="protein sequence ID" value="XP_008208613"/>
    <property type="gene ID" value="LOC103316502"/>
</dbReference>
<accession>A0A7M7HCI9</accession>
<protein>
    <submittedName>
        <fullName evidence="2">Uncharacterized protein</fullName>
    </submittedName>
</protein>
<evidence type="ECO:0000313" key="2">
    <source>
        <dbReference type="EnsemblMetazoa" id="XP_008208613"/>
    </source>
</evidence>
<organism evidence="2 3">
    <name type="scientific">Nasonia vitripennis</name>
    <name type="common">Parasitic wasp</name>
    <dbReference type="NCBI Taxonomy" id="7425"/>
    <lineage>
        <taxon>Eukaryota</taxon>
        <taxon>Metazoa</taxon>
        <taxon>Ecdysozoa</taxon>
        <taxon>Arthropoda</taxon>
        <taxon>Hexapoda</taxon>
        <taxon>Insecta</taxon>
        <taxon>Pterygota</taxon>
        <taxon>Neoptera</taxon>
        <taxon>Endopterygota</taxon>
        <taxon>Hymenoptera</taxon>
        <taxon>Apocrita</taxon>
        <taxon>Proctotrupomorpha</taxon>
        <taxon>Chalcidoidea</taxon>
        <taxon>Pteromalidae</taxon>
        <taxon>Pteromalinae</taxon>
        <taxon>Nasonia</taxon>
    </lineage>
</organism>
<name>A0A7M7HCI9_NASVI</name>
<reference evidence="2" key="1">
    <citation type="submission" date="2021-01" db="UniProtKB">
        <authorList>
            <consortium name="EnsemblMetazoa"/>
        </authorList>
    </citation>
    <scope>IDENTIFICATION</scope>
</reference>
<proteinExistence type="predicted"/>
<dbReference type="SMR" id="A0A7M7HCI9"/>
<evidence type="ECO:0000256" key="1">
    <source>
        <dbReference type="SAM" id="MobiDB-lite"/>
    </source>
</evidence>
<dbReference type="AlphaFoldDB" id="A0A7M7HCI9"/>
<dbReference type="InParanoid" id="A0A7M7HCI9"/>